<keyword evidence="4 5" id="KW-0539">Nucleus</keyword>
<dbReference type="PANTHER" id="PTHR46078:SF2">
    <property type="entry name" value="FORK-HEAD DOMAIN-CONTAINING PROTEIN"/>
    <property type="match status" value="1"/>
</dbReference>
<accession>A0A074ZBK7</accession>
<keyword evidence="3" id="KW-0804">Transcription</keyword>
<evidence type="ECO:0000256" key="4">
    <source>
        <dbReference type="ARBA" id="ARBA00023242"/>
    </source>
</evidence>
<dbReference type="Proteomes" id="UP000054324">
    <property type="component" value="Unassembled WGS sequence"/>
</dbReference>
<feature type="domain" description="Fork-head" evidence="7">
    <location>
        <begin position="919"/>
        <end position="1005"/>
    </location>
</feature>
<keyword evidence="2 5" id="KW-0238">DNA-binding</keyword>
<dbReference type="Gene3D" id="1.10.10.10">
    <property type="entry name" value="Winged helix-like DNA-binding domain superfamily/Winged helix DNA-binding domain"/>
    <property type="match status" value="1"/>
</dbReference>
<dbReference type="GO" id="GO:0005634">
    <property type="term" value="C:nucleus"/>
    <property type="evidence" value="ECO:0007669"/>
    <property type="project" value="UniProtKB-SubCell"/>
</dbReference>
<dbReference type="OrthoDB" id="5954824at2759"/>
<feature type="compositionally biased region" description="Polar residues" evidence="6">
    <location>
        <begin position="1285"/>
        <end position="1295"/>
    </location>
</feature>
<dbReference type="PRINTS" id="PR00053">
    <property type="entry name" value="FORKHEAD"/>
</dbReference>
<dbReference type="InterPro" id="IPR036388">
    <property type="entry name" value="WH-like_DNA-bd_sf"/>
</dbReference>
<dbReference type="PROSITE" id="PS00658">
    <property type="entry name" value="FORK_HEAD_2"/>
    <property type="match status" value="1"/>
</dbReference>
<dbReference type="SUPFAM" id="SSF46785">
    <property type="entry name" value="Winged helix' DNA-binding domain"/>
    <property type="match status" value="1"/>
</dbReference>
<dbReference type="GO" id="GO:0000978">
    <property type="term" value="F:RNA polymerase II cis-regulatory region sequence-specific DNA binding"/>
    <property type="evidence" value="ECO:0007669"/>
    <property type="project" value="TreeGrafter"/>
</dbReference>
<evidence type="ECO:0000256" key="3">
    <source>
        <dbReference type="ARBA" id="ARBA00023163"/>
    </source>
</evidence>
<feature type="compositionally biased region" description="Polar residues" evidence="6">
    <location>
        <begin position="1789"/>
        <end position="1803"/>
    </location>
</feature>
<comment type="subcellular location">
    <subcellularLocation>
        <location evidence="5">Nucleus</location>
    </subcellularLocation>
</comment>
<gene>
    <name evidence="8" type="ORF">T265_10889</name>
</gene>
<name>A0A074ZBK7_OPIVI</name>
<feature type="compositionally biased region" description="Basic and acidic residues" evidence="6">
    <location>
        <begin position="1396"/>
        <end position="1412"/>
    </location>
</feature>
<keyword evidence="9" id="KW-1185">Reference proteome</keyword>
<dbReference type="STRING" id="6198.A0A074ZBK7"/>
<evidence type="ECO:0000313" key="8">
    <source>
        <dbReference type="EMBL" id="KER20610.1"/>
    </source>
</evidence>
<organism evidence="8 9">
    <name type="scientific">Opisthorchis viverrini</name>
    <name type="common">Southeast Asian liver fluke</name>
    <dbReference type="NCBI Taxonomy" id="6198"/>
    <lineage>
        <taxon>Eukaryota</taxon>
        <taxon>Metazoa</taxon>
        <taxon>Spiralia</taxon>
        <taxon>Lophotrochozoa</taxon>
        <taxon>Platyhelminthes</taxon>
        <taxon>Trematoda</taxon>
        <taxon>Digenea</taxon>
        <taxon>Opisthorchiida</taxon>
        <taxon>Opisthorchiata</taxon>
        <taxon>Opisthorchiidae</taxon>
        <taxon>Opisthorchis</taxon>
    </lineage>
</organism>
<dbReference type="SMART" id="SM00339">
    <property type="entry name" value="FH"/>
    <property type="match status" value="1"/>
</dbReference>
<evidence type="ECO:0000256" key="2">
    <source>
        <dbReference type="ARBA" id="ARBA00023125"/>
    </source>
</evidence>
<dbReference type="FunFam" id="1.10.10.10:FF:000135">
    <property type="entry name" value="forkhead box protein G1"/>
    <property type="match status" value="1"/>
</dbReference>
<dbReference type="PROSITE" id="PS50039">
    <property type="entry name" value="FORK_HEAD_3"/>
    <property type="match status" value="1"/>
</dbReference>
<protein>
    <recommendedName>
        <fullName evidence="7">Fork-head domain-containing protein</fullName>
    </recommendedName>
</protein>
<sequence length="1852" mass="211925">MEEDVCVSNFTSLEALDGSLEDVDGVFCSDSANWSRSLGCRSVALSSSIPVVQSSRTTAVPNMMHPNPIPESEGVVEYDRHFDDILQQVDEFYTLSLVVRVFRALQRYTQTRGEKHILRLAGDLYLRKQTLQAYFQIWTWRMRTKLGSVDRLSTVARAHHEHWILQRFWHRWCQRVHDRRRFTTLCELANHHQSVTMSSRLLSWAFHQWLTMARDSHKANHFYRRKLLCLAFSSWCSKTQLSTKKRCQERLAIVHHKQWQQKYWFNMWLNQVTVEQEWLSKAEEVIRKRQSQAQFRLVKSAWDKWRDYASVCHRKEQAAIVHNEQRTLHLVSVAFRQWYVWATRKRNQRQMVRAHRSAMNEKLLRTMISRWHEYTTSYSRRYTQLQACFEAMTKLRHSHAIQQAFWRWRVQWKLQIADKFASRSLLQRSVHQWYLLHLTNIQKSRQYQSAVRFREITLKFRFLTAWSDQYKQARRLRQLDSLALCRWSCYLQARVWSAWLRWSNDRRRERNLRQTAIVYYRQRKTGEIFRAWKKKAVFTREQRQRVFCHHFWNSNFHCFSVAYKAATHWYHWTLKRRSKRLQEKESTKSIADPSTVPSPMQLNVLDGGCCNETATAHQHPEPANPTTGNMNDHTLILSQPQCPQFLLPYLHSQGVPQDVISQVSTGSCNVAVNNTANSTQPVAFGFHDIKERIDHLKVRIHTYILEREVLRLESTLNEPSDCVKEALQHSEVGLDSGAKVGGGSFSGHVKKSKDCMVVMAKWDDRFHRFSMTVKNHLFSSYSSYPAAESTMESCDCSPYGVDAVSTPNDLVSLAWLQKGDIIQIAPLDGEEEQQNGLESSTGSLSSLKSDDYPGFRTTLAEFTPFSIRSTAPSRTSIPSTTTAFNHPSTTDYGSVQCRIESSQLPHTSHLVQNNQGLTKPNYSYTHLIFMAIESTPQKCMTVNQIYNWCESNFPFYKHAGAGWKNSLRHNLSINKSFKRLPRDSRGPGRGAFWTVEPRERATLLDAIKRNPWNYNNMAALVSASSDSTGRASVPLMDFSSPQLLGMRRFGLSQSAPGHLLRTEGMGYAGLHFDPMGNLTDFPPGSGLRLLPTLDGHLVATFGNELQNSLLNSAMDVGDYDGSSSLSHDDFDVAIPGTPRAEGVSVPLDWSAEDEEKYQSTLRLLTETATPENDELSKSGAVEYRPCGAKHDNFDVTISTDDAKLVTKQRRKSRLQPTRVGTCNECKENAAVGCEACSERRLRFLLDPLSKASFQERALEDVANALDSDQEQGPAGGPSVRKTCRKTSSTINANSPKSDDSTVATAVSTVETEEVYVTPAPHIDHEYSHCQAQLRAPDDNRMVNRYNENYCAEMMRRLTRSRSYVRRSSNMGLRTKAVSKLTGEHGRSRYGYLESDTSFHDPDDFSDGERDEFPNNESPGGNDVLKQQEHTRRRGRYKRRRGTPRVPSIYSETRLALPRRGNRRFLRTTSRRRRGRRPLLSAIDSLATRYAVRRSRRGVKIPRRPYDDSEDSLSLEGCDPDSYSAELSGNKEPTGYEPYEGLESRNRLNNIRYFESDDLCKSNRRGRRRGQKRGWNRRYNDRRVVRSDSDYEEYNGSDNSDGEDEEARYLRLACKRQRMVSPARPDDSGSHPLLYRPTYLYPKQGGTTPSPDHFRHTLNGRDINSHNVGPLWGQSRMRLVGNFSPMAWSIGMQGDPDSDELLSESDALDQEVDDCDGITTEDTKAPSKSERATVEAAQLLLGISQMQSFRRQSGYLSLDSSGASASLLGDAASSPVTGSPALQAGEEKSTPSSPRDTNPATSSSPVASIVRELLEYLFFGHHFRTAVDAHLGYVTETRKFKPVPRAPKAVHLN</sequence>
<dbReference type="EMBL" id="KL597039">
    <property type="protein sequence ID" value="KER20610.1"/>
    <property type="molecule type" value="Genomic_DNA"/>
</dbReference>
<evidence type="ECO:0000313" key="9">
    <source>
        <dbReference type="Proteomes" id="UP000054324"/>
    </source>
</evidence>
<evidence type="ECO:0000256" key="6">
    <source>
        <dbReference type="SAM" id="MobiDB-lite"/>
    </source>
</evidence>
<feature type="region of interest" description="Disordered" evidence="6">
    <location>
        <begin position="1387"/>
        <end position="1452"/>
    </location>
</feature>
<feature type="compositionally biased region" description="Basic residues" evidence="6">
    <location>
        <begin position="1430"/>
        <end position="1442"/>
    </location>
</feature>
<dbReference type="GO" id="GO:0000981">
    <property type="term" value="F:DNA-binding transcription factor activity, RNA polymerase II-specific"/>
    <property type="evidence" value="ECO:0007669"/>
    <property type="project" value="TreeGrafter"/>
</dbReference>
<feature type="region of interest" description="Disordered" evidence="6">
    <location>
        <begin position="1265"/>
        <end position="1301"/>
    </location>
</feature>
<dbReference type="CTD" id="20325057"/>
<dbReference type="Pfam" id="PF00250">
    <property type="entry name" value="Forkhead"/>
    <property type="match status" value="1"/>
</dbReference>
<dbReference type="InterPro" id="IPR030456">
    <property type="entry name" value="TF_fork_head_CS_2"/>
</dbReference>
<evidence type="ECO:0000256" key="5">
    <source>
        <dbReference type="PROSITE-ProRule" id="PRU00089"/>
    </source>
</evidence>
<feature type="region of interest" description="Disordered" evidence="6">
    <location>
        <begin position="1500"/>
        <end position="1541"/>
    </location>
</feature>
<evidence type="ECO:0000259" key="7">
    <source>
        <dbReference type="PROSITE" id="PS50039"/>
    </source>
</evidence>
<keyword evidence="1" id="KW-0805">Transcription regulation</keyword>
<feature type="DNA-binding region" description="Fork-head" evidence="5">
    <location>
        <begin position="919"/>
        <end position="1005"/>
    </location>
</feature>
<proteinExistence type="predicted"/>
<dbReference type="GeneID" id="20325057"/>
<dbReference type="InterPro" id="IPR001766">
    <property type="entry name" value="Fork_head_dom"/>
</dbReference>
<dbReference type="PANTHER" id="PTHR46078">
    <property type="entry name" value="FORKHEAD BOX PROTEIN J2 FAMILY MEMBER"/>
    <property type="match status" value="1"/>
</dbReference>
<dbReference type="KEGG" id="ovi:T265_10889"/>
<feature type="region of interest" description="Disordered" evidence="6">
    <location>
        <begin position="1768"/>
        <end position="1803"/>
    </location>
</feature>
<evidence type="ECO:0000256" key="1">
    <source>
        <dbReference type="ARBA" id="ARBA00023015"/>
    </source>
</evidence>
<reference evidence="8 9" key="1">
    <citation type="submission" date="2013-11" db="EMBL/GenBank/DDBJ databases">
        <title>Opisthorchis viverrini - life in the bile duct.</title>
        <authorList>
            <person name="Young N.D."/>
            <person name="Nagarajan N."/>
            <person name="Lin S.J."/>
            <person name="Korhonen P.K."/>
            <person name="Jex A.R."/>
            <person name="Hall R.S."/>
            <person name="Safavi-Hemami H."/>
            <person name="Kaewkong W."/>
            <person name="Bertrand D."/>
            <person name="Gao S."/>
            <person name="Seet Q."/>
            <person name="Wongkham S."/>
            <person name="Teh B.T."/>
            <person name="Wongkham C."/>
            <person name="Intapan P.M."/>
            <person name="Maleewong W."/>
            <person name="Yang X."/>
            <person name="Hu M."/>
            <person name="Wang Z."/>
            <person name="Hofmann A."/>
            <person name="Sternberg P.W."/>
            <person name="Tan P."/>
            <person name="Wang J."/>
            <person name="Gasser R.B."/>
        </authorList>
    </citation>
    <scope>NUCLEOTIDE SEQUENCE [LARGE SCALE GENOMIC DNA]</scope>
</reference>
<dbReference type="CDD" id="cd00059">
    <property type="entry name" value="FH_FOX"/>
    <property type="match status" value="1"/>
</dbReference>
<dbReference type="InterPro" id="IPR036390">
    <property type="entry name" value="WH_DNA-bd_sf"/>
</dbReference>
<dbReference type="InterPro" id="IPR045912">
    <property type="entry name" value="FOXJ2/3-like"/>
</dbReference>
<dbReference type="RefSeq" id="XP_009175651.1">
    <property type="nucleotide sequence ID" value="XM_009177387.1"/>
</dbReference>